<organism evidence="8 9">
    <name type="scientific">Streptococcus dysgalactiae</name>
    <dbReference type="NCBI Taxonomy" id="1334"/>
    <lineage>
        <taxon>Bacteria</taxon>
        <taxon>Bacillati</taxon>
        <taxon>Bacillota</taxon>
        <taxon>Bacilli</taxon>
        <taxon>Lactobacillales</taxon>
        <taxon>Streptococcaceae</taxon>
        <taxon>Streptococcus</taxon>
    </lineage>
</organism>
<comment type="caution">
    <text evidence="8">The sequence shown here is derived from an EMBL/GenBank/DDBJ whole genome shotgun (WGS) entry which is preliminary data.</text>
</comment>
<keyword evidence="9" id="KW-1185">Reference proteome</keyword>
<dbReference type="PANTHER" id="PTHR43790">
    <property type="entry name" value="CARBOHYDRATE TRANSPORT ATP-BINDING PROTEIN MG119-RELATED"/>
    <property type="match status" value="1"/>
</dbReference>
<evidence type="ECO:0000313" key="8">
    <source>
        <dbReference type="EMBL" id="MDQ0264136.1"/>
    </source>
</evidence>
<keyword evidence="3" id="KW-0547">Nucleotide-binding</keyword>
<dbReference type="PANTHER" id="PTHR43790:SF3">
    <property type="entry name" value="D-ALLOSE IMPORT ATP-BINDING PROTEIN ALSA-RELATED"/>
    <property type="match status" value="1"/>
</dbReference>
<protein>
    <submittedName>
        <fullName evidence="8">Ribose transport system ATP-binding protein</fullName>
    </submittedName>
</protein>
<sequence>MIDGKEMAFANPQEAEAFGISFIHQEMNTWPEMTVLENLFLGREIKKSFGLLDDKAMKEKARYAFKRLGVSIPLDKRIGDLSVGQQQMIEIAIQAAIDHYNGKKWIKRPYHQFTLLPKKMLTNTIGKLTITALKLRLKGFF</sequence>
<dbReference type="InterPro" id="IPR027417">
    <property type="entry name" value="P-loop_NTPase"/>
</dbReference>
<name>A0ABU0AA14_STRDY</name>
<evidence type="ECO:0000313" key="9">
    <source>
        <dbReference type="Proteomes" id="UP001237071"/>
    </source>
</evidence>
<evidence type="ECO:0000256" key="3">
    <source>
        <dbReference type="ARBA" id="ARBA00022741"/>
    </source>
</evidence>
<dbReference type="GO" id="GO:0005524">
    <property type="term" value="F:ATP binding"/>
    <property type="evidence" value="ECO:0007669"/>
    <property type="project" value="UniProtKB-KW"/>
</dbReference>
<reference evidence="8 9" key="1">
    <citation type="submission" date="2023-07" db="EMBL/GenBank/DDBJ databases">
        <title>Genomic Encyclopedia of Type Strains, Phase IV (KMG-IV): sequencing the most valuable type-strain genomes for metagenomic binning, comparative biology and taxonomic classification.</title>
        <authorList>
            <person name="Goeker M."/>
        </authorList>
    </citation>
    <scope>NUCLEOTIDE SEQUENCE [LARGE SCALE GENOMIC DNA]</scope>
    <source>
        <strain evidence="8 9">DSM 23147</strain>
    </source>
</reference>
<evidence type="ECO:0000256" key="2">
    <source>
        <dbReference type="ARBA" id="ARBA00022475"/>
    </source>
</evidence>
<keyword evidence="6" id="KW-0472">Membrane</keyword>
<evidence type="ECO:0000256" key="5">
    <source>
        <dbReference type="ARBA" id="ARBA00022967"/>
    </source>
</evidence>
<keyword evidence="4 8" id="KW-0067">ATP-binding</keyword>
<evidence type="ECO:0000256" key="1">
    <source>
        <dbReference type="ARBA" id="ARBA00022448"/>
    </source>
</evidence>
<accession>A0ABU0AA14</accession>
<dbReference type="InterPro" id="IPR050107">
    <property type="entry name" value="ABC_carbohydrate_import_ATPase"/>
</dbReference>
<evidence type="ECO:0000259" key="7">
    <source>
        <dbReference type="Pfam" id="PF00005"/>
    </source>
</evidence>
<dbReference type="InterPro" id="IPR003439">
    <property type="entry name" value="ABC_transporter-like_ATP-bd"/>
</dbReference>
<evidence type="ECO:0000256" key="4">
    <source>
        <dbReference type="ARBA" id="ARBA00022840"/>
    </source>
</evidence>
<gene>
    <name evidence="8" type="ORF">J2S26_002244</name>
</gene>
<dbReference type="SUPFAM" id="SSF52540">
    <property type="entry name" value="P-loop containing nucleoside triphosphate hydrolases"/>
    <property type="match status" value="1"/>
</dbReference>
<dbReference type="Proteomes" id="UP001237071">
    <property type="component" value="Unassembled WGS sequence"/>
</dbReference>
<dbReference type="Gene3D" id="3.40.50.300">
    <property type="entry name" value="P-loop containing nucleotide triphosphate hydrolases"/>
    <property type="match status" value="1"/>
</dbReference>
<dbReference type="Pfam" id="PF00005">
    <property type="entry name" value="ABC_tran"/>
    <property type="match status" value="1"/>
</dbReference>
<dbReference type="EMBL" id="JAUSTL010000038">
    <property type="protein sequence ID" value="MDQ0264136.1"/>
    <property type="molecule type" value="Genomic_DNA"/>
</dbReference>
<evidence type="ECO:0000256" key="6">
    <source>
        <dbReference type="ARBA" id="ARBA00023136"/>
    </source>
</evidence>
<keyword evidence="2" id="KW-1003">Cell membrane</keyword>
<feature type="domain" description="ABC transporter" evidence="7">
    <location>
        <begin position="2"/>
        <end position="93"/>
    </location>
</feature>
<proteinExistence type="predicted"/>
<keyword evidence="1" id="KW-0813">Transport</keyword>
<keyword evidence="5" id="KW-1278">Translocase</keyword>